<keyword evidence="15" id="KW-0542">Nucleomorph</keyword>
<keyword evidence="7 11" id="KW-0694">RNA-binding</keyword>
<dbReference type="SMART" id="SM00356">
    <property type="entry name" value="ZnF_C3H1"/>
    <property type="match status" value="2"/>
</dbReference>
<evidence type="ECO:0000256" key="9">
    <source>
        <dbReference type="ARBA" id="ARBA00023187"/>
    </source>
</evidence>
<evidence type="ECO:0000259" key="13">
    <source>
        <dbReference type="PROSITE" id="PS50102"/>
    </source>
</evidence>
<evidence type="ECO:0000256" key="6">
    <source>
        <dbReference type="ARBA" id="ARBA00022833"/>
    </source>
</evidence>
<dbReference type="InterPro" id="IPR003954">
    <property type="entry name" value="RRM_euk-type"/>
</dbReference>
<feature type="domain" description="RRM" evidence="13">
    <location>
        <begin position="59"/>
        <end position="147"/>
    </location>
</feature>
<protein>
    <submittedName>
        <fullName evidence="15">mRNA splicing factor U2 associated factor</fullName>
    </submittedName>
</protein>
<dbReference type="PROSITE" id="PS50102">
    <property type="entry name" value="RRM"/>
    <property type="match status" value="1"/>
</dbReference>
<evidence type="ECO:0000259" key="14">
    <source>
        <dbReference type="PROSITE" id="PS50103"/>
    </source>
</evidence>
<keyword evidence="2" id="KW-0507">mRNA processing</keyword>
<gene>
    <name evidence="15" type="primary">u2AF</name>
</gene>
<dbReference type="AlphaFoldDB" id="A0A0H5BQT8"/>
<evidence type="ECO:0000256" key="12">
    <source>
        <dbReference type="PROSITE-ProRule" id="PRU00723"/>
    </source>
</evidence>
<evidence type="ECO:0000256" key="5">
    <source>
        <dbReference type="ARBA" id="ARBA00022771"/>
    </source>
</evidence>
<keyword evidence="9" id="KW-0508">mRNA splicing</keyword>
<sequence length="182" mass="20813">MAEQLASILGTEKDRVNCPFYFKIGACRHGDKCSRLHNKPTSSPTILLVNLYQNPALISPIGKDGLPKPMDPYKLEKKFEEFYEDIFEEFAIFGQIENINICDNLSDHMIGNVYVKFRNEKSASKALKSINGRFYNGRIIIAETSPVTDFREATCRQFQDNTCTRGGYCNFIHLKSIKRLTE</sequence>
<dbReference type="SMART" id="SM00361">
    <property type="entry name" value="RRM_1"/>
    <property type="match status" value="1"/>
</dbReference>
<keyword evidence="8" id="KW-0238">DNA-binding</keyword>
<evidence type="ECO:0000256" key="1">
    <source>
        <dbReference type="ARBA" id="ARBA00004123"/>
    </source>
</evidence>
<evidence type="ECO:0000256" key="10">
    <source>
        <dbReference type="ARBA" id="ARBA00023242"/>
    </source>
</evidence>
<comment type="subcellular location">
    <subcellularLocation>
        <location evidence="1">Nucleus</location>
    </subcellularLocation>
</comment>
<evidence type="ECO:0000256" key="7">
    <source>
        <dbReference type="ARBA" id="ARBA00022884"/>
    </source>
</evidence>
<keyword evidence="3 12" id="KW-0479">Metal-binding</keyword>
<keyword evidence="6 12" id="KW-0862">Zinc</keyword>
<evidence type="ECO:0000256" key="11">
    <source>
        <dbReference type="PROSITE-ProRule" id="PRU00176"/>
    </source>
</evidence>
<evidence type="ECO:0000256" key="8">
    <source>
        <dbReference type="ARBA" id="ARBA00023125"/>
    </source>
</evidence>
<dbReference type="FunFam" id="3.30.70.330:FF:000122">
    <property type="entry name" value="Splicing factor U2AF small subunit"/>
    <property type="match status" value="1"/>
</dbReference>
<dbReference type="GO" id="GO:0003677">
    <property type="term" value="F:DNA binding"/>
    <property type="evidence" value="ECO:0007669"/>
    <property type="project" value="UniProtKB-KW"/>
</dbReference>
<dbReference type="GO" id="GO:0003723">
    <property type="term" value="F:RNA binding"/>
    <property type="evidence" value="ECO:0007669"/>
    <property type="project" value="UniProtKB-UniRule"/>
</dbReference>
<keyword evidence="4" id="KW-0677">Repeat</keyword>
<evidence type="ECO:0000313" key="15">
    <source>
        <dbReference type="EMBL" id="BAS01524.1"/>
    </source>
</evidence>
<feature type="zinc finger region" description="C3H1-type" evidence="12">
    <location>
        <begin position="149"/>
        <end position="176"/>
    </location>
</feature>
<feature type="domain" description="C3H1-type" evidence="14">
    <location>
        <begin position="149"/>
        <end position="176"/>
    </location>
</feature>
<reference evidence="15" key="1">
    <citation type="journal article" date="2015" name="Genome Biol. Evol.">
        <title>Nucleomorph Genome Sequences of Two Chlorarachniophytes, Amorphochlora amoebiformis and Lotharella vacuolata.</title>
        <authorList>
            <person name="Suzuki S."/>
            <person name="Shirato S."/>
            <person name="Hirakawa Y."/>
            <person name="Ishida K."/>
        </authorList>
    </citation>
    <scope>NUCLEOTIDE SEQUENCE</scope>
    <source>
        <strain evidence="15">CCMP240</strain>
    </source>
</reference>
<dbReference type="GO" id="GO:0000398">
    <property type="term" value="P:mRNA splicing, via spliceosome"/>
    <property type="evidence" value="ECO:0007669"/>
    <property type="project" value="InterPro"/>
</dbReference>
<keyword evidence="5 12" id="KW-0863">Zinc-finger</keyword>
<dbReference type="PROSITE" id="PS50103">
    <property type="entry name" value="ZF_C3H1"/>
    <property type="match status" value="2"/>
</dbReference>
<feature type="domain" description="C3H1-type" evidence="14">
    <location>
        <begin position="12"/>
        <end position="40"/>
    </location>
</feature>
<evidence type="ECO:0000256" key="2">
    <source>
        <dbReference type="ARBA" id="ARBA00022664"/>
    </source>
</evidence>
<dbReference type="GO" id="GO:0089701">
    <property type="term" value="C:U2AF complex"/>
    <property type="evidence" value="ECO:0007669"/>
    <property type="project" value="InterPro"/>
</dbReference>
<dbReference type="PRINTS" id="PR01848">
    <property type="entry name" value="U2AUXFACTOR"/>
</dbReference>
<accession>A0A0H5BQT8</accession>
<evidence type="ECO:0000256" key="3">
    <source>
        <dbReference type="ARBA" id="ARBA00022723"/>
    </source>
</evidence>
<dbReference type="Gene3D" id="3.30.70.330">
    <property type="match status" value="1"/>
</dbReference>
<dbReference type="Pfam" id="PF00076">
    <property type="entry name" value="RRM_1"/>
    <property type="match status" value="1"/>
</dbReference>
<dbReference type="InterPro" id="IPR009145">
    <property type="entry name" value="U2AF_small"/>
</dbReference>
<dbReference type="InterPro" id="IPR000571">
    <property type="entry name" value="Znf_CCCH"/>
</dbReference>
<geneLocation type="nucleomorph" evidence="15"/>
<dbReference type="EMBL" id="AB996600">
    <property type="protein sequence ID" value="BAS01524.1"/>
    <property type="molecule type" value="Genomic_DNA"/>
</dbReference>
<keyword evidence="10" id="KW-0539">Nucleus</keyword>
<dbReference type="InterPro" id="IPR012677">
    <property type="entry name" value="Nucleotide-bd_a/b_plait_sf"/>
</dbReference>
<dbReference type="InterPro" id="IPR000504">
    <property type="entry name" value="RRM_dom"/>
</dbReference>
<feature type="zinc finger region" description="C3H1-type" evidence="12">
    <location>
        <begin position="12"/>
        <end position="40"/>
    </location>
</feature>
<dbReference type="SUPFAM" id="SSF54928">
    <property type="entry name" value="RNA-binding domain, RBD"/>
    <property type="match status" value="1"/>
</dbReference>
<dbReference type="Pfam" id="PF00642">
    <property type="entry name" value="zf-CCCH"/>
    <property type="match status" value="2"/>
</dbReference>
<dbReference type="GO" id="GO:0008270">
    <property type="term" value="F:zinc ion binding"/>
    <property type="evidence" value="ECO:0007669"/>
    <property type="project" value="UniProtKB-KW"/>
</dbReference>
<dbReference type="PANTHER" id="PTHR12620">
    <property type="entry name" value="U2 SNRNP AUXILIARY FACTOR, SMALL SUBUNIT"/>
    <property type="match status" value="1"/>
</dbReference>
<organism evidence="15">
    <name type="scientific">Lotharella vacuolata</name>
    <dbReference type="NCBI Taxonomy" id="74820"/>
    <lineage>
        <taxon>Eukaryota</taxon>
        <taxon>Sar</taxon>
        <taxon>Rhizaria</taxon>
        <taxon>Cercozoa</taxon>
        <taxon>Chlorarachniophyceae</taxon>
        <taxon>Lotharella</taxon>
    </lineage>
</organism>
<name>A0A0H5BQT8_9EUKA</name>
<proteinExistence type="predicted"/>
<dbReference type="InterPro" id="IPR035979">
    <property type="entry name" value="RBD_domain_sf"/>
</dbReference>
<evidence type="ECO:0000256" key="4">
    <source>
        <dbReference type="ARBA" id="ARBA00022737"/>
    </source>
</evidence>